<dbReference type="SUPFAM" id="SSF47220">
    <property type="entry name" value="alpha-catenin/vinculin-like"/>
    <property type="match status" value="3"/>
</dbReference>
<dbReference type="Pfam" id="PF16511">
    <property type="entry name" value="FERM_f0"/>
    <property type="match status" value="1"/>
</dbReference>
<dbReference type="SUPFAM" id="SSF47031">
    <property type="entry name" value="Second domain of FERM"/>
    <property type="match status" value="1"/>
</dbReference>
<dbReference type="InterPro" id="IPR036476">
    <property type="entry name" value="Talin_cent_sf"/>
</dbReference>
<dbReference type="InterPro" id="IPR035964">
    <property type="entry name" value="I/LWEQ_dom_sf"/>
</dbReference>
<keyword evidence="3" id="KW-0206">Cytoskeleton</keyword>
<evidence type="ECO:0000313" key="8">
    <source>
        <dbReference type="Proteomes" id="UP000230066"/>
    </source>
</evidence>
<dbReference type="Pfam" id="PF00373">
    <property type="entry name" value="FERM_M"/>
    <property type="match status" value="1"/>
</dbReference>
<evidence type="ECO:0000256" key="5">
    <source>
        <dbReference type="SAM" id="MobiDB-lite"/>
    </source>
</evidence>
<dbReference type="CDD" id="cd10569">
    <property type="entry name" value="FERM_C_Talin"/>
    <property type="match status" value="1"/>
</dbReference>
<gene>
    <name evidence="7" type="ORF">D915_001787</name>
</gene>
<dbReference type="InterPro" id="IPR015224">
    <property type="entry name" value="Talin_cent"/>
</dbReference>
<evidence type="ECO:0000256" key="4">
    <source>
        <dbReference type="SAM" id="Coils"/>
    </source>
</evidence>
<dbReference type="InterPro" id="IPR002558">
    <property type="entry name" value="ILWEQ_dom"/>
</dbReference>
<dbReference type="InterPro" id="IPR014352">
    <property type="entry name" value="FERM/acyl-CoA-bd_prot_sf"/>
</dbReference>
<dbReference type="InterPro" id="IPR000299">
    <property type="entry name" value="FERM_domain"/>
</dbReference>
<feature type="coiled-coil region" evidence="4">
    <location>
        <begin position="2906"/>
        <end position="2933"/>
    </location>
</feature>
<dbReference type="GO" id="GO:0005886">
    <property type="term" value="C:plasma membrane"/>
    <property type="evidence" value="ECO:0007669"/>
    <property type="project" value="TreeGrafter"/>
</dbReference>
<dbReference type="PANTHER" id="PTHR19981:SF1">
    <property type="entry name" value="RHEA, ISOFORM B"/>
    <property type="match status" value="1"/>
</dbReference>
<evidence type="ECO:0000313" key="7">
    <source>
        <dbReference type="EMBL" id="THD27462.1"/>
    </source>
</evidence>
<dbReference type="GO" id="GO:0030036">
    <property type="term" value="P:actin cytoskeleton organization"/>
    <property type="evidence" value="ECO:0007669"/>
    <property type="project" value="TreeGrafter"/>
</dbReference>
<evidence type="ECO:0000259" key="6">
    <source>
        <dbReference type="PROSITE" id="PS50057"/>
    </source>
</evidence>
<dbReference type="InterPro" id="IPR019749">
    <property type="entry name" value="Band_41_domain"/>
</dbReference>
<keyword evidence="2" id="KW-0963">Cytoplasm</keyword>
<name>A0A4E0S2C9_FASHE</name>
<comment type="subcellular location">
    <subcellularLocation>
        <location evidence="1">Cytoplasm</location>
        <location evidence="1">Cytoskeleton</location>
    </subcellularLocation>
</comment>
<dbReference type="FunFam" id="1.20.80.10:FF:000007">
    <property type="entry name" value="Talin 2"/>
    <property type="match status" value="1"/>
</dbReference>
<dbReference type="Pfam" id="PF09141">
    <property type="entry name" value="Talin_middle"/>
    <property type="match status" value="1"/>
</dbReference>
<dbReference type="GO" id="GO:0005200">
    <property type="term" value="F:structural constituent of cytoskeleton"/>
    <property type="evidence" value="ECO:0007669"/>
    <property type="project" value="InterPro"/>
</dbReference>
<dbReference type="InterPro" id="IPR036723">
    <property type="entry name" value="Alpha-catenin/vinculin-like_sf"/>
</dbReference>
<dbReference type="InterPro" id="IPR011993">
    <property type="entry name" value="PH-like_dom_sf"/>
</dbReference>
<dbReference type="SUPFAM" id="SSF50729">
    <property type="entry name" value="PH domain-like"/>
    <property type="match status" value="1"/>
</dbReference>
<evidence type="ECO:0000256" key="3">
    <source>
        <dbReference type="ARBA" id="ARBA00023212"/>
    </source>
</evidence>
<sequence length="2947" mass="320485">MDIFEGDDLEVVINRKLVFYPQAQRSACKKQKSFIMPWAFPVGSMVGDNRSLALRVHFPKSGVTKTMVFDAQMTVGQACEHIRAQMRESDQTDGTKDHGLFLPHEDNKKGLWLDNARTLEHYILRNGDTVEYRYRYRWLYIRTMDGTRKKLCVDDSKSVAELMLMICTKMGIYNHEEYSLVREHDENDRDRSSTLRRQGTGMVTIGRDQEKMEKLKRKLHTDDDMDWLNPSQSLRQQGIDEREVLLLKRRYFFSDMNVDARDPVQLNLLYVQLKDAILKGTHPVSLEEAIRLAAIQCQVQFGDYVPEKFKPNFLDLKDFLPKEYAKLRSLEKKIFQQHAEMIGLSEVDAKFEYCQFCRSLKTYGITFFLVKERIKGKNKLIPRLLGVTKDKVIRLDERTKEVLKTWPLTSISRWAASLHAFTMDFGEYSPDDCYTAQTSEGEQISQLIAGYVDIITKKQKAKDHAGFQGDEESAMYEENVRAERATIVQHQRMPPTRGPRAKDGLLNGIADPLISRDMDDSIQMSAVHRINGWSQQHIIGDGMSTVVDGQSIATSGVQPPRQMSPDNFMIGGTHIFHYQEMTPAQRALLVTINEDVETLQAAKEQLQIGPAGERVLLGVGSDETSRRWLSESLGASQAKVTDEMGAMNAAVAQALRSANRAEAYDGIPPAQAGLGASSDPGDDLMMMQQSFRVVTIHFPAFVDDVKRVAVLRREAGAIRADQTGEPTVAEQTEESTQNLLSAARYVADAFTDLLESARPLASGHTREVMDGTDDTATGSHAVITTTTTTTGGPVSSSSRKAIIEAASRVGEASNDLLRHVMNESGDDVLESTTHLQLLTEEERLYQDHLLSLAKAVANATAGLVVKAKNLATQPNLDPEAQQRVIAAATQTGLCTSQLVACTKVLAPTIHQPSCQQQLSEAAREVSWAVDGVVQASRAVGLTLVDQPPQIQHSVQMAVTDTETAATEVRDALDALNAHLLKASAKAYSGDALDNFQLAYENLQQNHAGGGQRLVASARRLAQATAQMIADIKAQAELSGDDPDRQSRLFAAAKQLADATTNLIEVAKVCSANPDDIMLQNELREAAENLNVIAYSAAAELLHTRLIRSLQAAARATVTGATQLVNVSQVAGKRSRGNPYQVISDAKAVNGMIPRTIISIRESRANPDDPMTQMELIGACERFVQPCEALVRSSRSIAPTVSDPTVQAALDNSTAQLVSAVETLRACLGRLAPLSRHLQIDGALARLARLSVEAAAIETSLQQGTLVPLPDEKVEDCFHLLSMSVQDGSASTRELQSIIEGLAHQDPDIINRPDICGMPATSLASAMAGLVQATRGVVAHEGFDSLDSELSPSMGPAVESARRAVTQDTRQSVQLAYELVKAASDARIASDTHQTATLATVLSHSEQLSAQLLDALSRCLRGLPGHREISEATHLIERRRNDLISLSQSAPTRKVRLVEPSEYERAQSDLTRAAVEFNQATGDLLSSYSPGTFRRTTRRFTGAYDQLTDKGVELSLTGVPCTPPGQPQVNQDLVNGLVTVSDQSHALMTQASRVCARPEEQDLRSRFQAAARDVTESISQLLTICTTGVTPDHRDCEIALRRLDALRPLLENPNRPVNQQAYYDCVDSVAKSLSPLADSLRNMSNSARDQQTQEFGSAVRQCANSMCQLVEETAQAAYLIGLADPRSEPGKPSLVNTQLFLRTQQEIQEVCDAICSPSVTNRQMISLSTEMARSAKVLCEACSSVSAQTPSVDARQQLNNLTRETMQSITALIQHQGNMVNTSGATNGEWAEANRQTTLASAQAVSSNVSRLVHLLTTGPQFAGHAARVTDEARESQVPLCSAGLASLNAAQSVLRAAQNLITNARTSQSEMAFKGFSSASKDLSESIKTLASAMRDHAPGQRECQHVLNNIVHLMQDLQQAKMASMENHLQPRRELNEEGFQKQLATSARALLDAAPALGRAARSEAEQLGHAALLVDSYLPGLTSNAIAAASRSPLSSTQLTYLEHACTVLEATDQLVTVARDAGGNPRAAHLHNPLDDAVRGVMDSCEDLLVALDDIASRQGHVSTLIDTLNRALAQTEEIIQVPVDARFSDYQARLLRIARHMEQLNQAIQLRARQPSSEGELTPLAHTLTQEYQEMCQTCKGAAATLPDAHQADELRAAVRAVGLASADLVHATTGSRLRGSDVHGGQQMFLSRNRGIADLDKRAELLDFKLRELIALLDLRGPNTQACLQSASTVSGIIADLDTTILFASSGTLHPPIHDDVDALLSGDEYHSRYELTGPGALDRRGGSGSQSTESFGPIRESIVRTARALVDDTQNLVSGTGEDQARLASTAHTAVERVTQLANVVKRGAAVIGPGQPDTQVELLSACRDVATGLRSVFQSASQLPARTVDDPVVNEVRNNAQLTVSGITSLLQKVKAIEDDERRGLQALILAAKYCRDQASQLAPTTTSAGGDSTTGTETAAILTPVSSRKSAPSVANMSAVSNTSSLIARYLAPDDLARAASGPVQSAVSKAILASNTQSQGDVLATAAATRDVVTDLVAATKALLRFSEAAPETRSACVVTSRELSEEFAELLDALKATLLPSCRAADRERIPNSTRRIADLSHSLLNLLDTLREGPRLVMYFRASSPEWRDVAEKFIGRHVAYHHHYVPNYSIAGPGFTHRSVYIRPTCYPLRLPHATTEANATADSTEAEAESRIQSAIQQLEHALTSPDESSKDSASLLRVAHSVALAAQNLIRTARSIGLVPASEPAERARHAPHRSASLWRTELTVSLATQHMCQLSLLCSEALRAECAAQGGVGKANADELFGTSMRLVPSRERLLAEVRKVAAASAQLLMWAKAHKLTYGANDVQKLQAAGQSVKETTDRLSIAVQHGDLSINPEELYQSAHMTSSLRGVIDTQAQIRSQRSELDALERQLAHLDLEQRRAHPTLFDGDTS</sequence>
<dbReference type="CDD" id="cd12150">
    <property type="entry name" value="talin-RS"/>
    <property type="match status" value="1"/>
</dbReference>
<accession>A0A4E0S2C9</accession>
<evidence type="ECO:0000256" key="1">
    <source>
        <dbReference type="ARBA" id="ARBA00004245"/>
    </source>
</evidence>
<dbReference type="GO" id="GO:0005737">
    <property type="term" value="C:cytoplasm"/>
    <property type="evidence" value="ECO:0007669"/>
    <property type="project" value="TreeGrafter"/>
</dbReference>
<dbReference type="FunFam" id="2.30.29.30:FF:000028">
    <property type="entry name" value="Talin 2"/>
    <property type="match status" value="1"/>
</dbReference>
<dbReference type="Pfam" id="PF21865">
    <property type="entry name" value="TLN1-like_RS"/>
    <property type="match status" value="1"/>
</dbReference>
<dbReference type="Pfam" id="PF21692">
    <property type="entry name" value="Talin_R4"/>
    <property type="match status" value="1"/>
</dbReference>
<keyword evidence="8" id="KW-1185">Reference proteome</keyword>
<dbReference type="SMART" id="SM00295">
    <property type="entry name" value="B41"/>
    <property type="match status" value="1"/>
</dbReference>
<dbReference type="SUPFAM" id="SSF109880">
    <property type="entry name" value="A middle domain of Talin 1"/>
    <property type="match status" value="1"/>
</dbReference>
<dbReference type="Gene3D" id="1.20.80.10">
    <property type="match status" value="1"/>
</dbReference>
<dbReference type="InterPro" id="IPR019748">
    <property type="entry name" value="FERM_central"/>
</dbReference>
<dbReference type="GO" id="GO:0005856">
    <property type="term" value="C:cytoskeleton"/>
    <property type="evidence" value="ECO:0007669"/>
    <property type="project" value="UniProtKB-SubCell"/>
</dbReference>
<reference evidence="7" key="1">
    <citation type="submission" date="2019-03" db="EMBL/GenBank/DDBJ databases">
        <title>Improved annotation for the trematode Fasciola hepatica.</title>
        <authorList>
            <person name="Choi Y.-J."/>
            <person name="Martin J."/>
            <person name="Mitreva M."/>
        </authorList>
    </citation>
    <scope>NUCLEOTIDE SEQUENCE [LARGE SCALE GENOMIC DNA]</scope>
</reference>
<feature type="region of interest" description="Disordered" evidence="5">
    <location>
        <begin position="2282"/>
        <end position="2302"/>
    </location>
</feature>
<dbReference type="SMART" id="SM01244">
    <property type="entry name" value="IRS"/>
    <property type="match status" value="1"/>
</dbReference>
<dbReference type="InterPro" id="IPR037438">
    <property type="entry name" value="Talin1/2-RS"/>
</dbReference>
<dbReference type="CDD" id="cd17090">
    <property type="entry name" value="FERM_F1_TLN"/>
    <property type="match status" value="1"/>
</dbReference>
<dbReference type="CDD" id="cd17089">
    <property type="entry name" value="FERM_F0_TLN"/>
    <property type="match status" value="1"/>
</dbReference>
<dbReference type="GO" id="GO:0051015">
    <property type="term" value="F:actin filament binding"/>
    <property type="evidence" value="ECO:0007669"/>
    <property type="project" value="InterPro"/>
</dbReference>
<protein>
    <submittedName>
        <fullName evidence="7">Talin</fullName>
    </submittedName>
</protein>
<dbReference type="InterPro" id="IPR049108">
    <property type="entry name" value="Talin_R4"/>
</dbReference>
<dbReference type="GO" id="GO:0005925">
    <property type="term" value="C:focal adhesion"/>
    <property type="evidence" value="ECO:0007669"/>
    <property type="project" value="InterPro"/>
</dbReference>
<dbReference type="Pfam" id="PF21896">
    <property type="entry name" value="Talin_IBS2B"/>
    <property type="match status" value="2"/>
</dbReference>
<comment type="caution">
    <text evidence="7">The sequence shown here is derived from an EMBL/GenBank/DDBJ whole genome shotgun (WGS) entry which is preliminary data.</text>
</comment>
<dbReference type="InterPro" id="IPR054060">
    <property type="entry name" value="TLN1-like_RS"/>
</dbReference>
<proteinExistence type="predicted"/>
<dbReference type="Gene3D" id="1.20.120.230">
    <property type="entry name" value="Alpha-catenin/vinculin-like"/>
    <property type="match status" value="4"/>
</dbReference>
<dbReference type="PANTHER" id="PTHR19981">
    <property type="entry name" value="TALIN"/>
    <property type="match status" value="1"/>
</dbReference>
<dbReference type="GO" id="GO:0098609">
    <property type="term" value="P:cell-cell adhesion"/>
    <property type="evidence" value="ECO:0007669"/>
    <property type="project" value="TreeGrafter"/>
</dbReference>
<dbReference type="CDD" id="cd14473">
    <property type="entry name" value="FERM_B-lobe"/>
    <property type="match status" value="1"/>
</dbReference>
<evidence type="ECO:0000256" key="2">
    <source>
        <dbReference type="ARBA" id="ARBA00022490"/>
    </source>
</evidence>
<dbReference type="InterPro" id="IPR032425">
    <property type="entry name" value="FERM_f0"/>
</dbReference>
<dbReference type="InterPro" id="IPR057346">
    <property type="entry name" value="Talin1/2_VBS2"/>
</dbReference>
<dbReference type="Gene3D" id="3.10.20.90">
    <property type="entry name" value="Phosphatidylinositol 3-kinase Catalytic Subunit, Chain A, domain 1"/>
    <property type="match status" value="2"/>
</dbReference>
<dbReference type="PROSITE" id="PS50057">
    <property type="entry name" value="FERM_3"/>
    <property type="match status" value="1"/>
</dbReference>
<dbReference type="InterPro" id="IPR035963">
    <property type="entry name" value="FERM_2"/>
</dbReference>
<dbReference type="Gene3D" id="1.20.1420.10">
    <property type="entry name" value="Talin, central domain"/>
    <property type="match status" value="9"/>
</dbReference>
<dbReference type="SUPFAM" id="SSF109885">
    <property type="entry name" value="I/LWEQ domain"/>
    <property type="match status" value="2"/>
</dbReference>
<organism evidence="7 8">
    <name type="scientific">Fasciola hepatica</name>
    <name type="common">Liver fluke</name>
    <dbReference type="NCBI Taxonomy" id="6192"/>
    <lineage>
        <taxon>Eukaryota</taxon>
        <taxon>Metazoa</taxon>
        <taxon>Spiralia</taxon>
        <taxon>Lophotrochozoa</taxon>
        <taxon>Platyhelminthes</taxon>
        <taxon>Trematoda</taxon>
        <taxon>Digenea</taxon>
        <taxon>Plagiorchiida</taxon>
        <taxon>Echinostomata</taxon>
        <taxon>Echinostomatoidea</taxon>
        <taxon>Fasciolidae</taxon>
        <taxon>Fasciola</taxon>
    </lineage>
</organism>
<dbReference type="Pfam" id="PF01608">
    <property type="entry name" value="I_LWEQ"/>
    <property type="match status" value="1"/>
</dbReference>
<dbReference type="Gene3D" id="2.30.29.30">
    <property type="entry name" value="Pleckstrin-homology domain (PH domain)/Phosphotyrosine-binding domain (PTB)"/>
    <property type="match status" value="1"/>
</dbReference>
<keyword evidence="4" id="KW-0175">Coiled coil</keyword>
<dbReference type="Pfam" id="PF25177">
    <property type="entry name" value="Talin_VBS2"/>
    <property type="match status" value="1"/>
</dbReference>
<feature type="domain" description="FERM" evidence="6">
    <location>
        <begin position="137"/>
        <end position="459"/>
    </location>
</feature>
<dbReference type="GO" id="GO:0001726">
    <property type="term" value="C:ruffle"/>
    <property type="evidence" value="ECO:0007669"/>
    <property type="project" value="InterPro"/>
</dbReference>
<dbReference type="GO" id="GO:0005178">
    <property type="term" value="F:integrin binding"/>
    <property type="evidence" value="ECO:0007669"/>
    <property type="project" value="TreeGrafter"/>
</dbReference>
<dbReference type="InterPro" id="IPR054082">
    <property type="entry name" value="Talin_IBS2B"/>
</dbReference>
<dbReference type="Proteomes" id="UP000230066">
    <property type="component" value="Unassembled WGS sequence"/>
</dbReference>
<dbReference type="EMBL" id="JXXN02000417">
    <property type="protein sequence ID" value="THD27462.1"/>
    <property type="molecule type" value="Genomic_DNA"/>
</dbReference>